<gene>
    <name evidence="1" type="ORF">I540_1364</name>
</gene>
<dbReference type="Proteomes" id="UP000023351">
    <property type="component" value="Unassembled WGS sequence"/>
</dbReference>
<reference evidence="1 2" key="1">
    <citation type="submission" date="2013-12" db="EMBL/GenBank/DDBJ databases">
        <authorList>
            <person name="Zelazny A."/>
            <person name="Olivier K."/>
            <person name="Holland S."/>
            <person name="Lenaerts A."/>
            <person name="Ordway D."/>
            <person name="DeGroote M.A."/>
            <person name="Parker T."/>
            <person name="Sizemore C."/>
            <person name="Tallon L.J."/>
            <person name="Sadzewicz L.K."/>
            <person name="Sengamalay N."/>
            <person name="Fraser C.M."/>
            <person name="Hine E."/>
            <person name="Shefchek K.A."/>
            <person name="Das S.P."/>
            <person name="Tettelin H."/>
        </authorList>
    </citation>
    <scope>NUCLEOTIDE SEQUENCE [LARGE SCALE GENOMIC DNA]</scope>
    <source>
        <strain evidence="1 2">1513</strain>
    </source>
</reference>
<name>X8DTJ5_9MYCO</name>
<organism evidence="1 2">
    <name type="scientific">Mycobacteroides abscessus subsp. bolletii 1513</name>
    <dbReference type="NCBI Taxonomy" id="1299321"/>
    <lineage>
        <taxon>Bacteria</taxon>
        <taxon>Bacillati</taxon>
        <taxon>Actinomycetota</taxon>
        <taxon>Actinomycetes</taxon>
        <taxon>Mycobacteriales</taxon>
        <taxon>Mycobacteriaceae</taxon>
        <taxon>Mycobacteroides</taxon>
        <taxon>Mycobacteroides abscessus</taxon>
    </lineage>
</organism>
<dbReference type="EMBL" id="JAOJ01000002">
    <property type="protein sequence ID" value="EUA71053.1"/>
    <property type="molecule type" value="Genomic_DNA"/>
</dbReference>
<protein>
    <submittedName>
        <fullName evidence="1">Uncharacterized protein</fullName>
    </submittedName>
</protein>
<evidence type="ECO:0000313" key="1">
    <source>
        <dbReference type="EMBL" id="EUA71053.1"/>
    </source>
</evidence>
<proteinExistence type="predicted"/>
<sequence length="87" mass="9511">MAGKEIDKQRANAALAVIRQHPGMALFLAARSWLSSERCGGSPASDGHWFSRWSSSLQAEPRSSCAAADAVRLEAPTWISIGRRRRC</sequence>
<dbReference type="AlphaFoldDB" id="X8DTJ5"/>
<comment type="caution">
    <text evidence="1">The sequence shown here is derived from an EMBL/GenBank/DDBJ whole genome shotgun (WGS) entry which is preliminary data.</text>
</comment>
<accession>X8DTJ5</accession>
<dbReference type="PATRIC" id="fig|1299321.3.peg.1310"/>
<evidence type="ECO:0000313" key="2">
    <source>
        <dbReference type="Proteomes" id="UP000023351"/>
    </source>
</evidence>